<dbReference type="SMART" id="SM00475">
    <property type="entry name" value="53EXOc"/>
    <property type="match status" value="1"/>
</dbReference>
<dbReference type="InterPro" id="IPR036279">
    <property type="entry name" value="5-3_exonuclease_C_sf"/>
</dbReference>
<sequence>MKCLIDGDIVVYRAAASAEDEEQWVALARADQMMQDIIADTGATSYNVYLTGSGNFRREIAPSYKANRPDSRPAHWSAVREFLVTQHKAVICDGFEADDQLGIDQDKTHKSTVICSIDKDLLQIPGRHYNFVKKVFQEVTHDEGIKALYMQSLIGDRSDNIIGVQGLGPVKAARALDELLPEEYYDKCRELYNDDERYHLNMKLLYIWQKPNDQWQPPNSREAEPTASNSSPHGEDLATQPTT</sequence>
<dbReference type="PANTHER" id="PTHR42646">
    <property type="entry name" value="FLAP ENDONUCLEASE XNI"/>
    <property type="match status" value="1"/>
</dbReference>
<keyword evidence="1" id="KW-0540">Nuclease</keyword>
<feature type="region of interest" description="Disordered" evidence="3">
    <location>
        <begin position="214"/>
        <end position="243"/>
    </location>
</feature>
<evidence type="ECO:0000259" key="4">
    <source>
        <dbReference type="SMART" id="SM00475"/>
    </source>
</evidence>
<reference evidence="5" key="1">
    <citation type="submission" date="2020-05" db="EMBL/GenBank/DDBJ databases">
        <authorList>
            <person name="Chiriac C."/>
            <person name="Salcher M."/>
            <person name="Ghai R."/>
            <person name="Kavagutti S V."/>
        </authorList>
    </citation>
    <scope>NUCLEOTIDE SEQUENCE</scope>
</reference>
<evidence type="ECO:0000256" key="1">
    <source>
        <dbReference type="ARBA" id="ARBA00022722"/>
    </source>
</evidence>
<dbReference type="InterPro" id="IPR038969">
    <property type="entry name" value="FEN"/>
</dbReference>
<dbReference type="InterPro" id="IPR029060">
    <property type="entry name" value="PIN-like_dom_sf"/>
</dbReference>
<dbReference type="GO" id="GO:0017108">
    <property type="term" value="F:5'-flap endonuclease activity"/>
    <property type="evidence" value="ECO:0007669"/>
    <property type="project" value="InterPro"/>
</dbReference>
<dbReference type="Pfam" id="PF02739">
    <property type="entry name" value="5_3_exonuc_N"/>
    <property type="match status" value="1"/>
</dbReference>
<dbReference type="SUPFAM" id="SSF47807">
    <property type="entry name" value="5' to 3' exonuclease, C-terminal subdomain"/>
    <property type="match status" value="1"/>
</dbReference>
<dbReference type="GO" id="GO:0008409">
    <property type="term" value="F:5'-3' exonuclease activity"/>
    <property type="evidence" value="ECO:0007669"/>
    <property type="project" value="InterPro"/>
</dbReference>
<accession>A0A6J5PGE0</accession>
<dbReference type="Gene3D" id="1.10.150.20">
    <property type="entry name" value="5' to 3' exonuclease, C-terminal subdomain"/>
    <property type="match status" value="1"/>
</dbReference>
<evidence type="ECO:0000313" key="5">
    <source>
        <dbReference type="EMBL" id="CAB4170127.1"/>
    </source>
</evidence>
<dbReference type="GO" id="GO:0033567">
    <property type="term" value="P:DNA replication, Okazaki fragment processing"/>
    <property type="evidence" value="ECO:0007669"/>
    <property type="project" value="InterPro"/>
</dbReference>
<dbReference type="Gene3D" id="3.40.50.1010">
    <property type="entry name" value="5'-nuclease"/>
    <property type="match status" value="1"/>
</dbReference>
<evidence type="ECO:0000256" key="2">
    <source>
        <dbReference type="ARBA" id="ARBA00022801"/>
    </source>
</evidence>
<gene>
    <name evidence="5" type="ORF">UFOVP907_56</name>
</gene>
<dbReference type="GO" id="GO:0003677">
    <property type="term" value="F:DNA binding"/>
    <property type="evidence" value="ECO:0007669"/>
    <property type="project" value="InterPro"/>
</dbReference>
<dbReference type="InterPro" id="IPR002421">
    <property type="entry name" value="5-3_exonuclease"/>
</dbReference>
<keyword evidence="2" id="KW-0378">Hydrolase</keyword>
<evidence type="ECO:0000256" key="3">
    <source>
        <dbReference type="SAM" id="MobiDB-lite"/>
    </source>
</evidence>
<feature type="domain" description="5'-3' exonuclease" evidence="4">
    <location>
        <begin position="1"/>
        <end position="223"/>
    </location>
</feature>
<name>A0A6J5PGE0_9CAUD</name>
<proteinExistence type="predicted"/>
<dbReference type="EMBL" id="LR796857">
    <property type="protein sequence ID" value="CAB4170127.1"/>
    <property type="molecule type" value="Genomic_DNA"/>
</dbReference>
<dbReference type="SUPFAM" id="SSF88723">
    <property type="entry name" value="PIN domain-like"/>
    <property type="match status" value="1"/>
</dbReference>
<organism evidence="5">
    <name type="scientific">uncultured Caudovirales phage</name>
    <dbReference type="NCBI Taxonomy" id="2100421"/>
    <lineage>
        <taxon>Viruses</taxon>
        <taxon>Duplodnaviria</taxon>
        <taxon>Heunggongvirae</taxon>
        <taxon>Uroviricota</taxon>
        <taxon>Caudoviricetes</taxon>
        <taxon>Peduoviridae</taxon>
        <taxon>Maltschvirus</taxon>
        <taxon>Maltschvirus maltsch</taxon>
    </lineage>
</organism>
<keyword evidence="5" id="KW-0269">Exonuclease</keyword>
<dbReference type="InterPro" id="IPR020046">
    <property type="entry name" value="5-3_exonucl_a-hlix_arch_N"/>
</dbReference>
<protein>
    <submittedName>
        <fullName evidence="5">Exonuclease</fullName>
    </submittedName>
</protein>
<dbReference type="PANTHER" id="PTHR42646:SF2">
    <property type="entry name" value="5'-3' EXONUCLEASE FAMILY PROTEIN"/>
    <property type="match status" value="1"/>
</dbReference>